<dbReference type="STRING" id="1075417.SAMN05421823_107231"/>
<proteinExistence type="predicted"/>
<feature type="signal peptide" evidence="1">
    <location>
        <begin position="1"/>
        <end position="23"/>
    </location>
</feature>
<feature type="domain" description="Type IX secretion system protein PorV" evidence="2">
    <location>
        <begin position="34"/>
        <end position="278"/>
    </location>
</feature>
<evidence type="ECO:0000259" key="2">
    <source>
        <dbReference type="Pfam" id="PF19572"/>
    </source>
</evidence>
<evidence type="ECO:0000313" key="4">
    <source>
        <dbReference type="Proteomes" id="UP000198510"/>
    </source>
</evidence>
<gene>
    <name evidence="3" type="ORF">SAMN05421823_107231</name>
</gene>
<protein>
    <recommendedName>
        <fullName evidence="2">Type IX secretion system protein PorV domain-containing protein</fullName>
    </recommendedName>
</protein>
<evidence type="ECO:0000313" key="3">
    <source>
        <dbReference type="EMBL" id="SDL67945.1"/>
    </source>
</evidence>
<dbReference type="Gene3D" id="2.40.160.60">
    <property type="entry name" value="Outer membrane protein transport protein (OMPP1/FadL/TodX)"/>
    <property type="match status" value="1"/>
</dbReference>
<evidence type="ECO:0000256" key="1">
    <source>
        <dbReference type="SAM" id="SignalP"/>
    </source>
</evidence>
<dbReference type="NCBIfam" id="NF033710">
    <property type="entry name" value="T9SS_OM_PorV"/>
    <property type="match status" value="1"/>
</dbReference>
<dbReference type="Pfam" id="PF19572">
    <property type="entry name" value="PorV"/>
    <property type="match status" value="1"/>
</dbReference>
<dbReference type="InterPro" id="IPR045741">
    <property type="entry name" value="PorV"/>
</dbReference>
<sequence length="400" mass="43061">MIRKISRGFLWVVLSGMSVGAFAQNVSGQEYDGLRTITTAMPFLTISPDARAGALGDAGVATSPDANSIYWNPAKAAFLDKKFGGSVSYTPWLRNLGGINDVFLSYLSGYYKLNPQSALQMSLNYFNLGNIQFTDATGAEGLNFVPNEFAISTAYSQQLSERLSVGVGIKFLHSNLSGGQAVTAPNGSQSTKAANGAAADLAVYYRNQDLSIGGTPVELALGAAITNLGPKVTYTTQDEASFLPTNLRLGTSVTFDLDPYNKLSLIFDANKLMVPSPPIYGDDDSTIVAGKNPDRSFFSGFFGSFADAPDGFSEELKEFTLSGGVEYWYNNLFSVRGGYFHENDMKGGRQYFTTGAGLRYQLFGLDFAYLIPLQQNHPLGETLRFTLHLDLASGANSASN</sequence>
<name>A0A1G9M2M7_9BACT</name>
<feature type="chain" id="PRO_5011626935" description="Type IX secretion system protein PorV domain-containing protein" evidence="1">
    <location>
        <begin position="24"/>
        <end position="400"/>
    </location>
</feature>
<keyword evidence="1" id="KW-0732">Signal</keyword>
<dbReference type="EMBL" id="FNFO01000007">
    <property type="protein sequence ID" value="SDL67945.1"/>
    <property type="molecule type" value="Genomic_DNA"/>
</dbReference>
<accession>A0A1G9M2M7</accession>
<dbReference type="RefSeq" id="WP_089684630.1">
    <property type="nucleotide sequence ID" value="NZ_FNFO01000007.1"/>
</dbReference>
<dbReference type="InterPro" id="IPR047799">
    <property type="entry name" value="T9SS_OM_PorV"/>
</dbReference>
<dbReference type="Proteomes" id="UP000198510">
    <property type="component" value="Unassembled WGS sequence"/>
</dbReference>
<dbReference type="OrthoDB" id="9758448at2"/>
<dbReference type="NCBIfam" id="NF033709">
    <property type="entry name" value="PorV_fam"/>
    <property type="match status" value="1"/>
</dbReference>
<keyword evidence="4" id="KW-1185">Reference proteome</keyword>
<reference evidence="3 4" key="1">
    <citation type="submission" date="2016-10" db="EMBL/GenBank/DDBJ databases">
        <authorList>
            <person name="de Groot N.N."/>
        </authorList>
    </citation>
    <scope>NUCLEOTIDE SEQUENCE [LARGE SCALE GENOMIC DNA]</scope>
    <source>
        <strain evidence="3 4">DSM 25186</strain>
    </source>
</reference>
<dbReference type="AlphaFoldDB" id="A0A1G9M2M7"/>
<organism evidence="3 4">
    <name type="scientific">Catalinimonas alkaloidigena</name>
    <dbReference type="NCBI Taxonomy" id="1075417"/>
    <lineage>
        <taxon>Bacteria</taxon>
        <taxon>Pseudomonadati</taxon>
        <taxon>Bacteroidota</taxon>
        <taxon>Cytophagia</taxon>
        <taxon>Cytophagales</taxon>
        <taxon>Catalimonadaceae</taxon>
        <taxon>Catalinimonas</taxon>
    </lineage>
</organism>